<sequence>MAGLLSLPLELREPILVGVILDTTQQQPNDPAAAKCSEGYEFRKTIGFGTEPQGSIFCKPLRRHAMSLLHVNQQIRDEVIDIMPRRLAQRVDDAKLDLLYVQYTGWDLWATWLSAPFPTNNLNTVQAQIRNFQVRRSLSERIIHPTVSIGEDCNHWVYPEFASMLLNFLADSLQTRPGKNSIYATQKTAGAHGSKADNLTIQNLVINIPFELDPPDSLETRVRCSQCTDADGDIVNNHLHHRVPSGRRSALILAQSLRKQMLHFFETAPTGWRAKTFPKIVFECIGTIHLKVQGKLFGSLDLSQILAGLPHSEEWNNISRAEFFQWKRAAEEERMTAGFTLVKPSVQEHELVGSAGIIASMLSARGESLVREVTTSSEDVAPSGRQPAANGAFAFSGKAIFVQEDGSALPGNATFYQDTDMGPWLDAFWLGGFSRIVHPVDYRREKKFQEEYIEERSKDGELILFTGEVILFWADNIEGTIISGEATFYCQGEEGSME</sequence>
<name>A0ABR1NW42_DIAER</name>
<protein>
    <submittedName>
        <fullName evidence="1">Uncharacterized protein</fullName>
    </submittedName>
</protein>
<dbReference type="Proteomes" id="UP001430848">
    <property type="component" value="Unassembled WGS sequence"/>
</dbReference>
<evidence type="ECO:0000313" key="2">
    <source>
        <dbReference type="Proteomes" id="UP001430848"/>
    </source>
</evidence>
<accession>A0ABR1NW42</accession>
<proteinExistence type="predicted"/>
<reference evidence="1 2" key="1">
    <citation type="submission" date="2024-02" db="EMBL/GenBank/DDBJ databases">
        <title>De novo assembly and annotation of 12 fungi associated with fruit tree decline syndrome in Ontario, Canada.</title>
        <authorList>
            <person name="Sulman M."/>
            <person name="Ellouze W."/>
            <person name="Ilyukhin E."/>
        </authorList>
    </citation>
    <scope>NUCLEOTIDE SEQUENCE [LARGE SCALE GENOMIC DNA]</scope>
    <source>
        <strain evidence="1 2">M169</strain>
    </source>
</reference>
<dbReference type="EMBL" id="JAKNSF020000093">
    <property type="protein sequence ID" value="KAK7717121.1"/>
    <property type="molecule type" value="Genomic_DNA"/>
</dbReference>
<organism evidence="1 2">
    <name type="scientific">Diaporthe eres</name>
    <name type="common">Phomopsis oblonga</name>
    <dbReference type="NCBI Taxonomy" id="83184"/>
    <lineage>
        <taxon>Eukaryota</taxon>
        <taxon>Fungi</taxon>
        <taxon>Dikarya</taxon>
        <taxon>Ascomycota</taxon>
        <taxon>Pezizomycotina</taxon>
        <taxon>Sordariomycetes</taxon>
        <taxon>Sordariomycetidae</taxon>
        <taxon>Diaporthales</taxon>
        <taxon>Diaporthaceae</taxon>
        <taxon>Diaporthe</taxon>
        <taxon>Diaporthe eres species complex</taxon>
    </lineage>
</organism>
<gene>
    <name evidence="1" type="ORF">SLS63_010740</name>
</gene>
<comment type="caution">
    <text evidence="1">The sequence shown here is derived from an EMBL/GenBank/DDBJ whole genome shotgun (WGS) entry which is preliminary data.</text>
</comment>
<evidence type="ECO:0000313" key="1">
    <source>
        <dbReference type="EMBL" id="KAK7717121.1"/>
    </source>
</evidence>
<keyword evidence="2" id="KW-1185">Reference proteome</keyword>